<keyword evidence="5" id="KW-1185">Reference proteome</keyword>
<dbReference type="Proteomes" id="UP001391051">
    <property type="component" value="Unassembled WGS sequence"/>
</dbReference>
<sequence length="350" mass="37688">MRPTGLLFILNLAVAMAAGGSGQQNDACANGTTIGSIQKFQVYCSSTARGRRTTSVDVPTLSDCADACARANPRCTAATFDGTSCAFHNETDSTPAKLVAPDPSPKFTAVVGLPTSSSSNCRAVTQATTMQTVNEVQFALSCGTNMGSDSLVNHFASSLQDCMGQCAQTSMCKAVSFNADQTLGFQNCFLKSAAKSELLVAPMLDTAMVVRPPDQDEDGLVESDNNSNAQTITMTIIAVSVSGIAFLFSLGLLCWWVHRRRTKQKRFRSLPDGVVPVSYLDKMERERMERDRMDEKYGVRTSVAWSEMSRDSSLLSGKTEVPTVGKPTPVYGIRKKGGVLLIAWVTEVKR</sequence>
<evidence type="ECO:0000256" key="2">
    <source>
        <dbReference type="SAM" id="SignalP"/>
    </source>
</evidence>
<organism evidence="4 5">
    <name type="scientific">Apiospora aurea</name>
    <dbReference type="NCBI Taxonomy" id="335848"/>
    <lineage>
        <taxon>Eukaryota</taxon>
        <taxon>Fungi</taxon>
        <taxon>Dikarya</taxon>
        <taxon>Ascomycota</taxon>
        <taxon>Pezizomycotina</taxon>
        <taxon>Sordariomycetes</taxon>
        <taxon>Xylariomycetidae</taxon>
        <taxon>Amphisphaeriales</taxon>
        <taxon>Apiosporaceae</taxon>
        <taxon>Apiospora</taxon>
    </lineage>
</organism>
<dbReference type="GeneID" id="92073841"/>
<keyword evidence="1" id="KW-0472">Membrane</keyword>
<accession>A0ABR1QMX3</accession>
<evidence type="ECO:0000313" key="5">
    <source>
        <dbReference type="Proteomes" id="UP001391051"/>
    </source>
</evidence>
<gene>
    <name evidence="4" type="ORF">PG986_004557</name>
</gene>
<proteinExistence type="predicted"/>
<dbReference type="EMBL" id="JAQQWE010000003">
    <property type="protein sequence ID" value="KAK7959703.1"/>
    <property type="molecule type" value="Genomic_DNA"/>
</dbReference>
<dbReference type="RefSeq" id="XP_066703406.1">
    <property type="nucleotide sequence ID" value="XM_066840779.1"/>
</dbReference>
<dbReference type="PROSITE" id="PS50948">
    <property type="entry name" value="PAN"/>
    <property type="match status" value="1"/>
</dbReference>
<feature type="signal peptide" evidence="2">
    <location>
        <begin position="1"/>
        <end position="22"/>
    </location>
</feature>
<evidence type="ECO:0000256" key="1">
    <source>
        <dbReference type="SAM" id="Phobius"/>
    </source>
</evidence>
<feature type="chain" id="PRO_5045124443" description="Apple domain-containing protein" evidence="2">
    <location>
        <begin position="23"/>
        <end position="350"/>
    </location>
</feature>
<protein>
    <recommendedName>
        <fullName evidence="3">Apple domain-containing protein</fullName>
    </recommendedName>
</protein>
<dbReference type="InterPro" id="IPR003609">
    <property type="entry name" value="Pan_app"/>
</dbReference>
<keyword evidence="2" id="KW-0732">Signal</keyword>
<comment type="caution">
    <text evidence="4">The sequence shown here is derived from an EMBL/GenBank/DDBJ whole genome shotgun (WGS) entry which is preliminary data.</text>
</comment>
<name>A0ABR1QMX3_9PEZI</name>
<feature type="domain" description="Apple" evidence="3">
    <location>
        <begin position="28"/>
        <end position="111"/>
    </location>
</feature>
<dbReference type="Pfam" id="PF00024">
    <property type="entry name" value="PAN_1"/>
    <property type="match status" value="2"/>
</dbReference>
<evidence type="ECO:0000313" key="4">
    <source>
        <dbReference type="EMBL" id="KAK7959703.1"/>
    </source>
</evidence>
<dbReference type="Gene3D" id="3.50.4.10">
    <property type="entry name" value="Hepatocyte Growth Factor"/>
    <property type="match status" value="1"/>
</dbReference>
<keyword evidence="1" id="KW-0812">Transmembrane</keyword>
<evidence type="ECO:0000259" key="3">
    <source>
        <dbReference type="PROSITE" id="PS50948"/>
    </source>
</evidence>
<dbReference type="SMART" id="SM00473">
    <property type="entry name" value="PAN_AP"/>
    <property type="match status" value="2"/>
</dbReference>
<feature type="transmembrane region" description="Helical" evidence="1">
    <location>
        <begin position="232"/>
        <end position="258"/>
    </location>
</feature>
<reference evidence="4 5" key="1">
    <citation type="submission" date="2023-01" db="EMBL/GenBank/DDBJ databases">
        <title>Analysis of 21 Apiospora genomes using comparative genomics revels a genus with tremendous synthesis potential of carbohydrate active enzymes and secondary metabolites.</title>
        <authorList>
            <person name="Sorensen T."/>
        </authorList>
    </citation>
    <scope>NUCLEOTIDE SEQUENCE [LARGE SCALE GENOMIC DNA]</scope>
    <source>
        <strain evidence="4 5">CBS 24483</strain>
    </source>
</reference>
<keyword evidence="1" id="KW-1133">Transmembrane helix</keyword>